<evidence type="ECO:0000313" key="2">
    <source>
        <dbReference type="EMBL" id="GHI27756.1"/>
    </source>
</evidence>
<proteinExistence type="predicted"/>
<keyword evidence="1" id="KW-0812">Transmembrane</keyword>
<reference evidence="2" key="1">
    <citation type="submission" date="2024-05" db="EMBL/GenBank/DDBJ databases">
        <title>Whole genome shotgun sequence of Streptomyces hydrogenans NBRC 13475.</title>
        <authorList>
            <person name="Komaki H."/>
            <person name="Tamura T."/>
        </authorList>
    </citation>
    <scope>NUCLEOTIDE SEQUENCE</scope>
    <source>
        <strain evidence="2">NBRC 13475</strain>
    </source>
</reference>
<organism evidence="2 3">
    <name type="scientific">Streptomyces hydrogenans</name>
    <dbReference type="NCBI Taxonomy" id="1873719"/>
    <lineage>
        <taxon>Bacteria</taxon>
        <taxon>Bacillati</taxon>
        <taxon>Actinomycetota</taxon>
        <taxon>Actinomycetes</taxon>
        <taxon>Kitasatosporales</taxon>
        <taxon>Streptomycetaceae</taxon>
        <taxon>Streptomyces</taxon>
    </lineage>
</organism>
<keyword evidence="1" id="KW-0472">Membrane</keyword>
<name>A0ABQ3PRW0_9ACTN</name>
<accession>A0ABQ3PRW0</accession>
<protein>
    <submittedName>
        <fullName evidence="2">Uncharacterized protein</fullName>
    </submittedName>
</protein>
<keyword evidence="1" id="KW-1133">Transmembrane helix</keyword>
<evidence type="ECO:0000313" key="3">
    <source>
        <dbReference type="Proteomes" id="UP001052739"/>
    </source>
</evidence>
<feature type="transmembrane region" description="Helical" evidence="1">
    <location>
        <begin position="33"/>
        <end position="54"/>
    </location>
</feature>
<comment type="caution">
    <text evidence="2">The sequence shown here is derived from an EMBL/GenBank/DDBJ whole genome shotgun (WGS) entry which is preliminary data.</text>
</comment>
<dbReference type="RefSeq" id="WP_158983523.1">
    <property type="nucleotide sequence ID" value="NZ_BNBS01000015.1"/>
</dbReference>
<dbReference type="EMBL" id="BNDW01000117">
    <property type="protein sequence ID" value="GHI27756.1"/>
    <property type="molecule type" value="Genomic_DNA"/>
</dbReference>
<evidence type="ECO:0000256" key="1">
    <source>
        <dbReference type="SAM" id="Phobius"/>
    </source>
</evidence>
<gene>
    <name evidence="2" type="ORF">Shyd_91270</name>
</gene>
<keyword evidence="3" id="KW-1185">Reference proteome</keyword>
<dbReference type="Proteomes" id="UP001052739">
    <property type="component" value="Unassembled WGS sequence"/>
</dbReference>
<sequence length="56" mass="6279">MTAAEPGRPGADEDLARHVAGLTGEDRRHDRRLFWWELLAVLLVAALLTARALWLT</sequence>